<proteinExistence type="predicted"/>
<dbReference type="SUPFAM" id="SSF55729">
    <property type="entry name" value="Acyl-CoA N-acyltransferases (Nat)"/>
    <property type="match status" value="1"/>
</dbReference>
<dbReference type="EMBL" id="JAVIIP010000006">
    <property type="protein sequence ID" value="MDX8538815.1"/>
    <property type="molecule type" value="Genomic_DNA"/>
</dbReference>
<dbReference type="PROSITE" id="PS51186">
    <property type="entry name" value="GNAT"/>
    <property type="match status" value="1"/>
</dbReference>
<dbReference type="InterPro" id="IPR016181">
    <property type="entry name" value="Acyl_CoA_acyltransferase"/>
</dbReference>
<evidence type="ECO:0000313" key="3">
    <source>
        <dbReference type="Proteomes" id="UP001276564"/>
    </source>
</evidence>
<protein>
    <recommendedName>
        <fullName evidence="1">N-acetyltransferase domain-containing protein</fullName>
    </recommendedName>
</protein>
<evidence type="ECO:0000313" key="2">
    <source>
        <dbReference type="EMBL" id="MDX8538815.1"/>
    </source>
</evidence>
<feature type="domain" description="N-acetyltransferase" evidence="1">
    <location>
        <begin position="8"/>
        <end position="171"/>
    </location>
</feature>
<gene>
    <name evidence="2" type="ORF">RFM23_14425</name>
</gene>
<comment type="caution">
    <text evidence="2">The sequence shown here is derived from an EMBL/GenBank/DDBJ whole genome shotgun (WGS) entry which is preliminary data.</text>
</comment>
<name>A0ABU5ANF3_9HYPH</name>
<dbReference type="InterPro" id="IPR000182">
    <property type="entry name" value="GNAT_dom"/>
</dbReference>
<dbReference type="Gene3D" id="3.40.630.30">
    <property type="match status" value="1"/>
</dbReference>
<organism evidence="2 3">
    <name type="scientific">Mesorhizobium abyssinicae</name>
    <dbReference type="NCBI Taxonomy" id="1209958"/>
    <lineage>
        <taxon>Bacteria</taxon>
        <taxon>Pseudomonadati</taxon>
        <taxon>Pseudomonadota</taxon>
        <taxon>Alphaproteobacteria</taxon>
        <taxon>Hyphomicrobiales</taxon>
        <taxon>Phyllobacteriaceae</taxon>
        <taxon>Mesorhizobium</taxon>
    </lineage>
</organism>
<dbReference type="RefSeq" id="WP_320320664.1">
    <property type="nucleotide sequence ID" value="NZ_JAVIIP010000006.1"/>
</dbReference>
<sequence length="224" mass="25073">MNVESNALPIRKLDADDMPLLMELEAAAWAGPLRASEATIRRRLALGHTMLGAIDGDALAGTLCFTETSQDPLVRADFPTNFDAFASLPRSEPVHSLYAYNLCVRPSHRGGNTAIRLLKEMEHHGRRLGARWLIGDGRCSAYAGSSGDEDDDDQVRSDPRFRATIDRWNETGIRPPLEKIIRDPLLRLHYRVYDCEFLYVMPDFFPQDAASGGFRVISAKDLKK</sequence>
<reference evidence="2 3" key="1">
    <citation type="submission" date="2023-08" db="EMBL/GenBank/DDBJ databases">
        <title>Implementing the SeqCode for naming new Mesorhizobium species isolated from Vachellia karroo root nodules.</title>
        <authorList>
            <person name="Van Lill M."/>
        </authorList>
    </citation>
    <scope>NUCLEOTIDE SEQUENCE [LARGE SCALE GENOMIC DNA]</scope>
    <source>
        <strain evidence="2 3">VK4B</strain>
    </source>
</reference>
<dbReference type="CDD" id="cd04301">
    <property type="entry name" value="NAT_SF"/>
    <property type="match status" value="1"/>
</dbReference>
<evidence type="ECO:0000259" key="1">
    <source>
        <dbReference type="PROSITE" id="PS51186"/>
    </source>
</evidence>
<accession>A0ABU5ANF3</accession>
<keyword evidence="3" id="KW-1185">Reference proteome</keyword>
<dbReference type="Proteomes" id="UP001276564">
    <property type="component" value="Unassembled WGS sequence"/>
</dbReference>